<feature type="domain" description="BppU N-terminal" evidence="5">
    <location>
        <begin position="4"/>
        <end position="142"/>
    </location>
</feature>
<dbReference type="Pfam" id="PF01391">
    <property type="entry name" value="Collagen"/>
    <property type="match status" value="1"/>
</dbReference>
<keyword evidence="3" id="KW-0325">Glycoprotein</keyword>
<feature type="compositionally biased region" description="Low complexity" evidence="4">
    <location>
        <begin position="201"/>
        <end position="210"/>
    </location>
</feature>
<evidence type="ECO:0000256" key="4">
    <source>
        <dbReference type="SAM" id="MobiDB-lite"/>
    </source>
</evidence>
<evidence type="ECO:0000256" key="1">
    <source>
        <dbReference type="ARBA" id="ARBA00004613"/>
    </source>
</evidence>
<feature type="region of interest" description="Disordered" evidence="4">
    <location>
        <begin position="172"/>
        <end position="244"/>
    </location>
</feature>
<evidence type="ECO:0000259" key="5">
    <source>
        <dbReference type="Pfam" id="PF10651"/>
    </source>
</evidence>
<dbReference type="InterPro" id="IPR008160">
    <property type="entry name" value="Collagen"/>
</dbReference>
<evidence type="ECO:0000313" key="6">
    <source>
        <dbReference type="EMBL" id="NJI03581.1"/>
    </source>
</evidence>
<sequence length="711" mass="79534">MYKIAQVNTSINTQNVSIGNIGTRFYTEDENTAIVRVRINYEGNPVDLTQTKMKPKLDLFLEDGSIFMNEPVDLIMPHSGLIQYNVPVKVIKHIGVVDCKLFLEDDIQSIHVANFSFEIVDSGIEDVVQKEISVTLVDDTVRRIVKENAIQLLGDDFEARLNTDVIEHLNSNPDLFKGAKGDKGETGATGPKGDKGDVGEQGKQGIQGIKGDTGETGPIGATGPQGPQGERGEQGPPGESGKVETDLAKGNFDSLKSKVDFNFQTDFVESLKNLTTTTDNMVVTITHAPSKTFHIVQPISKNRALRVWFNKNTKDDYIILRETEIGDFNLENKSIGYQNLQIVDSSQFDTSYPPNYFAKTVGATLVGEVIVDKINFVSYCSNVGGIWEVTLDEGSIYEKKKTISTWSETTVVDKEQLLFDGLEYKKHTIKMVFKGQDPEHPTSTPRGWLNYGGQRPQDVKGTLNIFKLVPVLSNEIQSLYSYSNKDFAIQIRSADESSGEQFVPEHNSIGTAFAKSDTKLIGDGVDLKFVTDVVYPGLKSVSLIQDVYGRVNSVDLMNIITNHTLKNGDIVINGYVKFLKNTYVKTGYAGMIPYFTKNVDTIKTSMNNLYTPDTSGTYRVQMTPEKLQAKSFLLTNNTNSVVTAFTFYDFINTMRINENSRKGDTWIEHRNATMGKVYNQHFKDETVNENTEWRFKMAIRTTEFPKIQYLI</sequence>
<dbReference type="AlphaFoldDB" id="A0AAW9YW93"/>
<organism evidence="6 7">
    <name type="scientific">Staphylococcus agnetis</name>
    <dbReference type="NCBI Taxonomy" id="985762"/>
    <lineage>
        <taxon>Bacteria</taxon>
        <taxon>Bacillati</taxon>
        <taxon>Bacillota</taxon>
        <taxon>Bacilli</taxon>
        <taxon>Bacillales</taxon>
        <taxon>Staphylococcaceae</taxon>
        <taxon>Staphylococcus</taxon>
    </lineage>
</organism>
<comment type="caution">
    <text evidence="6">The sequence shown here is derived from an EMBL/GenBank/DDBJ whole genome shotgun (WGS) entry which is preliminary data.</text>
</comment>
<gene>
    <name evidence="6" type="ORF">GLV84_12140</name>
</gene>
<dbReference type="Gene3D" id="2.60.40.3350">
    <property type="match status" value="1"/>
</dbReference>
<dbReference type="GO" id="GO:0005576">
    <property type="term" value="C:extracellular region"/>
    <property type="evidence" value="ECO:0007669"/>
    <property type="project" value="UniProtKB-SubCell"/>
</dbReference>
<dbReference type="Proteomes" id="UP000646308">
    <property type="component" value="Unassembled WGS sequence"/>
</dbReference>
<proteinExistence type="predicted"/>
<name>A0AAW9YW93_9STAP</name>
<keyword evidence="2" id="KW-0964">Secreted</keyword>
<dbReference type="PANTHER" id="PTHR15427:SF51">
    <property type="entry name" value="OTOLIN 1"/>
    <property type="match status" value="1"/>
</dbReference>
<reference evidence="6" key="1">
    <citation type="submission" date="2019-11" db="EMBL/GenBank/DDBJ databases">
        <title>Whole genome comparisons of Staphylococcus agnetis isolates from cattle and chickens.</title>
        <authorList>
            <person name="Rhoads D."/>
            <person name="Shwani A."/>
            <person name="Adkins P."/>
            <person name="Calcutt M."/>
            <person name="Middleton J."/>
        </authorList>
    </citation>
    <scope>NUCLEOTIDE SEQUENCE</scope>
    <source>
        <strain evidence="6">1387</strain>
    </source>
</reference>
<evidence type="ECO:0000313" key="7">
    <source>
        <dbReference type="Proteomes" id="UP000646308"/>
    </source>
</evidence>
<dbReference type="PANTHER" id="PTHR15427">
    <property type="entry name" value="EMILIN ELASTIN MICROFIBRIL INTERFACE-LOCATED PROTEIN ELASTIN MICROFIBRIL INTERFACER"/>
    <property type="match status" value="1"/>
</dbReference>
<protein>
    <submittedName>
        <fullName evidence="6">DUF2479 domain-containing protein</fullName>
    </submittedName>
</protein>
<feature type="compositionally biased region" description="Low complexity" evidence="4">
    <location>
        <begin position="224"/>
        <end position="240"/>
    </location>
</feature>
<evidence type="ECO:0000256" key="2">
    <source>
        <dbReference type="ARBA" id="ARBA00022525"/>
    </source>
</evidence>
<dbReference type="RefSeq" id="WP_167697153.1">
    <property type="nucleotide sequence ID" value="NZ_WMFL01000085.1"/>
</dbReference>
<evidence type="ECO:0000256" key="3">
    <source>
        <dbReference type="ARBA" id="ARBA00023180"/>
    </source>
</evidence>
<dbReference type="EMBL" id="WMFL01000085">
    <property type="protein sequence ID" value="NJI03581.1"/>
    <property type="molecule type" value="Genomic_DNA"/>
</dbReference>
<dbReference type="Pfam" id="PF10651">
    <property type="entry name" value="BppU_N"/>
    <property type="match status" value="1"/>
</dbReference>
<dbReference type="InterPro" id="IPR050392">
    <property type="entry name" value="Collagen/C1q_domain"/>
</dbReference>
<dbReference type="InterPro" id="IPR018913">
    <property type="entry name" value="BppU_N"/>
</dbReference>
<comment type="subcellular location">
    <subcellularLocation>
        <location evidence="1">Secreted</location>
    </subcellularLocation>
</comment>
<dbReference type="Gene3D" id="2.60.120.260">
    <property type="entry name" value="Galactose-binding domain-like"/>
    <property type="match status" value="1"/>
</dbReference>
<accession>A0AAW9YW93</accession>